<keyword evidence="4" id="KW-0479">Metal-binding</keyword>
<feature type="domain" description="Reverse transcriptase" evidence="10">
    <location>
        <begin position="132"/>
        <end position="371"/>
    </location>
</feature>
<dbReference type="PANTHER" id="PTHR34047">
    <property type="entry name" value="NUCLEAR INTRON MATURASE 1, MITOCHONDRIAL-RELATED"/>
    <property type="match status" value="1"/>
</dbReference>
<dbReference type="GO" id="GO:0046872">
    <property type="term" value="F:metal ion binding"/>
    <property type="evidence" value="ECO:0007669"/>
    <property type="project" value="UniProtKB-KW"/>
</dbReference>
<evidence type="ECO:0000256" key="3">
    <source>
        <dbReference type="ARBA" id="ARBA00022695"/>
    </source>
</evidence>
<comment type="similarity">
    <text evidence="8">Belongs to the bacterial reverse transcriptase family.</text>
</comment>
<keyword evidence="3" id="KW-0548">Nucleotidyltransferase</keyword>
<dbReference type="GO" id="GO:0051607">
    <property type="term" value="P:defense response to virus"/>
    <property type="evidence" value="ECO:0007669"/>
    <property type="project" value="UniProtKB-KW"/>
</dbReference>
<evidence type="ECO:0000313" key="11">
    <source>
        <dbReference type="EMBL" id="QEG40489.1"/>
    </source>
</evidence>
<keyword evidence="6 11" id="KW-0695">RNA-directed DNA polymerase</keyword>
<name>A0A5B9QRE7_9BACT</name>
<dbReference type="PROSITE" id="PS50878">
    <property type="entry name" value="RT_POL"/>
    <property type="match status" value="1"/>
</dbReference>
<evidence type="ECO:0000256" key="7">
    <source>
        <dbReference type="ARBA" id="ARBA00023118"/>
    </source>
</evidence>
<dbReference type="KEGG" id="rul:UC8_25010"/>
<dbReference type="PANTHER" id="PTHR34047:SF7">
    <property type="entry name" value="RNA-DIRECTED DNA POLYMERASE"/>
    <property type="match status" value="1"/>
</dbReference>
<dbReference type="EC" id="2.7.7.49" evidence="1"/>
<evidence type="ECO:0000256" key="6">
    <source>
        <dbReference type="ARBA" id="ARBA00022918"/>
    </source>
</evidence>
<evidence type="ECO:0000256" key="9">
    <source>
        <dbReference type="ARBA" id="ARBA00048173"/>
    </source>
</evidence>
<dbReference type="EMBL" id="CP042914">
    <property type="protein sequence ID" value="QEG40489.1"/>
    <property type="molecule type" value="Genomic_DNA"/>
</dbReference>
<organism evidence="11 12">
    <name type="scientific">Roseimaritima ulvae</name>
    <dbReference type="NCBI Taxonomy" id="980254"/>
    <lineage>
        <taxon>Bacteria</taxon>
        <taxon>Pseudomonadati</taxon>
        <taxon>Planctomycetota</taxon>
        <taxon>Planctomycetia</taxon>
        <taxon>Pirellulales</taxon>
        <taxon>Pirellulaceae</taxon>
        <taxon>Roseimaritima</taxon>
    </lineage>
</organism>
<dbReference type="AlphaFoldDB" id="A0A5B9QRE7"/>
<evidence type="ECO:0000259" key="10">
    <source>
        <dbReference type="PROSITE" id="PS50878"/>
    </source>
</evidence>
<proteinExistence type="inferred from homology"/>
<keyword evidence="2" id="KW-0808">Transferase</keyword>
<keyword evidence="12" id="KW-1185">Reference proteome</keyword>
<dbReference type="GO" id="GO:0003723">
    <property type="term" value="F:RNA binding"/>
    <property type="evidence" value="ECO:0007669"/>
    <property type="project" value="InterPro"/>
</dbReference>
<dbReference type="InterPro" id="IPR043502">
    <property type="entry name" value="DNA/RNA_pol_sf"/>
</dbReference>
<dbReference type="SUPFAM" id="SSF56672">
    <property type="entry name" value="DNA/RNA polymerases"/>
    <property type="match status" value="1"/>
</dbReference>
<keyword evidence="7" id="KW-0051">Antiviral defense</keyword>
<evidence type="ECO:0000256" key="2">
    <source>
        <dbReference type="ARBA" id="ARBA00022679"/>
    </source>
</evidence>
<dbReference type="RefSeq" id="WP_068139634.1">
    <property type="nucleotide sequence ID" value="NZ_CP042914.1"/>
</dbReference>
<comment type="catalytic activity">
    <reaction evidence="9">
        <text>DNA(n) + a 2'-deoxyribonucleoside 5'-triphosphate = DNA(n+1) + diphosphate</text>
        <dbReference type="Rhea" id="RHEA:22508"/>
        <dbReference type="Rhea" id="RHEA-COMP:17339"/>
        <dbReference type="Rhea" id="RHEA-COMP:17340"/>
        <dbReference type="ChEBI" id="CHEBI:33019"/>
        <dbReference type="ChEBI" id="CHEBI:61560"/>
        <dbReference type="ChEBI" id="CHEBI:173112"/>
        <dbReference type="EC" id="2.7.7.49"/>
    </reaction>
</comment>
<evidence type="ECO:0000313" key="12">
    <source>
        <dbReference type="Proteomes" id="UP000325286"/>
    </source>
</evidence>
<reference evidence="11 12" key="1">
    <citation type="submission" date="2019-08" db="EMBL/GenBank/DDBJ databases">
        <title>Deep-cultivation of Planctomycetes and their phenomic and genomic characterization uncovers novel biology.</title>
        <authorList>
            <person name="Wiegand S."/>
            <person name="Jogler M."/>
            <person name="Boedeker C."/>
            <person name="Pinto D."/>
            <person name="Vollmers J."/>
            <person name="Rivas-Marin E."/>
            <person name="Kohn T."/>
            <person name="Peeters S.H."/>
            <person name="Heuer A."/>
            <person name="Rast P."/>
            <person name="Oberbeckmann S."/>
            <person name="Bunk B."/>
            <person name="Jeske O."/>
            <person name="Meyerdierks A."/>
            <person name="Storesund J.E."/>
            <person name="Kallscheuer N."/>
            <person name="Luecker S."/>
            <person name="Lage O.M."/>
            <person name="Pohl T."/>
            <person name="Merkel B.J."/>
            <person name="Hornburger P."/>
            <person name="Mueller R.-W."/>
            <person name="Bruemmer F."/>
            <person name="Labrenz M."/>
            <person name="Spormann A.M."/>
            <person name="Op den Camp H."/>
            <person name="Overmann J."/>
            <person name="Amann R."/>
            <person name="Jetten M.S.M."/>
            <person name="Mascher T."/>
            <person name="Medema M.H."/>
            <person name="Devos D.P."/>
            <person name="Kaster A.-K."/>
            <person name="Ovreas L."/>
            <person name="Rohde M."/>
            <person name="Galperin M.Y."/>
            <person name="Jogler C."/>
        </authorList>
    </citation>
    <scope>NUCLEOTIDE SEQUENCE [LARGE SCALE GENOMIC DNA]</scope>
    <source>
        <strain evidence="11 12">UC8</strain>
    </source>
</reference>
<dbReference type="CDD" id="cd03487">
    <property type="entry name" value="RT_Bac_retron_II"/>
    <property type="match status" value="1"/>
</dbReference>
<dbReference type="Proteomes" id="UP000325286">
    <property type="component" value="Chromosome"/>
</dbReference>
<evidence type="ECO:0000256" key="5">
    <source>
        <dbReference type="ARBA" id="ARBA00022842"/>
    </source>
</evidence>
<evidence type="ECO:0000256" key="4">
    <source>
        <dbReference type="ARBA" id="ARBA00022723"/>
    </source>
</evidence>
<dbReference type="InterPro" id="IPR051083">
    <property type="entry name" value="GrpII_Intron_Splice-Mob/Def"/>
</dbReference>
<dbReference type="GO" id="GO:0003964">
    <property type="term" value="F:RNA-directed DNA polymerase activity"/>
    <property type="evidence" value="ECO:0007669"/>
    <property type="project" value="UniProtKB-KW"/>
</dbReference>
<dbReference type="PRINTS" id="PR00866">
    <property type="entry name" value="RNADNAPOLMS"/>
</dbReference>
<gene>
    <name evidence="11" type="ORF">UC8_25010</name>
</gene>
<protein>
    <recommendedName>
        <fullName evidence="1">RNA-directed DNA polymerase</fullName>
        <ecNumber evidence="1">2.7.7.49</ecNumber>
    </recommendedName>
</protein>
<evidence type="ECO:0000256" key="8">
    <source>
        <dbReference type="ARBA" id="ARBA00034120"/>
    </source>
</evidence>
<evidence type="ECO:0000256" key="1">
    <source>
        <dbReference type="ARBA" id="ARBA00012493"/>
    </source>
</evidence>
<sequence>MTERTTDLATIFRGIEQAGTIDAYVDGQLRERGFLVERRATDDMSQRELARYKKELKQEAAEKRKLRAVAWKAYKTQNIVFLGEGVFWNDALDWDKWDLENAEARAAENELPPLDKPQQLAEALQLTISQLRWLAYHRDVATSIHYRRFTIPKRDGSERAIWSPRPTLKAAQRWVLRNIVERLTVHGATHGFLAGRSIASNAAAHTDSQMIVKMDLKDFFPTVTYPRVRGIFRHAGYREQIATLLALLCTEAPREIVEEDGQTLYVSLGPRCLPQGAPTSPALTNVICVKMDRRISGLAQKLGWRYTRYADDMTFSLPSNTGKAKTKQDANPAPLIGWVKRIVADEGFRVHPDKTRVIRKGGRQAVTGLIVNGTGAPRVPRKTRRMLRAAMHNLSKGIPLRDDETLATLQGYIAFIAQTDPEQAQRLKEQLA</sequence>
<accession>A0A5B9QRE7</accession>
<dbReference type="Pfam" id="PF00078">
    <property type="entry name" value="RVT_1"/>
    <property type="match status" value="1"/>
</dbReference>
<dbReference type="InterPro" id="IPR000477">
    <property type="entry name" value="RT_dom"/>
</dbReference>
<dbReference type="InterPro" id="IPR000123">
    <property type="entry name" value="Reverse_transcriptase_msDNA"/>
</dbReference>
<keyword evidence="5" id="KW-0460">Magnesium</keyword>
<dbReference type="OrthoDB" id="9788687at2"/>